<name>A0A507D3Z9_9FUNG</name>
<gene>
    <name evidence="3" type="ORF">SeMB42_g03857</name>
</gene>
<reference evidence="3 4" key="1">
    <citation type="journal article" date="2019" name="Sci. Rep.">
        <title>Comparative genomics of chytrid fungi reveal insights into the obligate biotrophic and pathogenic lifestyle of Synchytrium endobioticum.</title>
        <authorList>
            <person name="van de Vossenberg B.T.L.H."/>
            <person name="Warris S."/>
            <person name="Nguyen H.D.T."/>
            <person name="van Gent-Pelzer M.P.E."/>
            <person name="Joly D.L."/>
            <person name="van de Geest H.C."/>
            <person name="Bonants P.J.M."/>
            <person name="Smith D.S."/>
            <person name="Levesque C.A."/>
            <person name="van der Lee T.A.J."/>
        </authorList>
    </citation>
    <scope>NUCLEOTIDE SEQUENCE [LARGE SCALE GENOMIC DNA]</scope>
    <source>
        <strain evidence="3 4">MB42</strain>
    </source>
</reference>
<dbReference type="PANTHER" id="PTHR23509:SF10">
    <property type="entry name" value="LD21067P"/>
    <property type="match status" value="1"/>
</dbReference>
<protein>
    <recommendedName>
        <fullName evidence="2">DDHD domain-containing protein</fullName>
    </recommendedName>
</protein>
<evidence type="ECO:0000256" key="1">
    <source>
        <dbReference type="SAM" id="MobiDB-lite"/>
    </source>
</evidence>
<dbReference type="GO" id="GO:0004620">
    <property type="term" value="F:phospholipase activity"/>
    <property type="evidence" value="ECO:0007669"/>
    <property type="project" value="TreeGrafter"/>
</dbReference>
<feature type="region of interest" description="Disordered" evidence="1">
    <location>
        <begin position="457"/>
        <end position="479"/>
    </location>
</feature>
<evidence type="ECO:0000259" key="2">
    <source>
        <dbReference type="PROSITE" id="PS51043"/>
    </source>
</evidence>
<dbReference type="EMBL" id="QEAN01000145">
    <property type="protein sequence ID" value="TPX45960.1"/>
    <property type="molecule type" value="Genomic_DNA"/>
</dbReference>
<feature type="region of interest" description="Disordered" evidence="1">
    <location>
        <begin position="386"/>
        <end position="406"/>
    </location>
</feature>
<dbReference type="InterPro" id="IPR004177">
    <property type="entry name" value="DDHD_dom"/>
</dbReference>
<keyword evidence="4" id="KW-1185">Reference proteome</keyword>
<dbReference type="SMART" id="SM01127">
    <property type="entry name" value="DDHD"/>
    <property type="match status" value="1"/>
</dbReference>
<dbReference type="AlphaFoldDB" id="A0A507D3Z9"/>
<organism evidence="3 4">
    <name type="scientific">Synchytrium endobioticum</name>
    <dbReference type="NCBI Taxonomy" id="286115"/>
    <lineage>
        <taxon>Eukaryota</taxon>
        <taxon>Fungi</taxon>
        <taxon>Fungi incertae sedis</taxon>
        <taxon>Chytridiomycota</taxon>
        <taxon>Chytridiomycota incertae sedis</taxon>
        <taxon>Chytridiomycetes</taxon>
        <taxon>Synchytriales</taxon>
        <taxon>Synchytriaceae</taxon>
        <taxon>Synchytrium</taxon>
    </lineage>
</organism>
<dbReference type="PROSITE" id="PS51043">
    <property type="entry name" value="DDHD"/>
    <property type="match status" value="1"/>
</dbReference>
<accession>A0A507D3Z9</accession>
<dbReference type="VEuPathDB" id="FungiDB:SeMB42_g03857"/>
<dbReference type="SUPFAM" id="SSF53474">
    <property type="entry name" value="alpha/beta-Hydrolases"/>
    <property type="match status" value="1"/>
</dbReference>
<dbReference type="GO" id="GO:0005737">
    <property type="term" value="C:cytoplasm"/>
    <property type="evidence" value="ECO:0007669"/>
    <property type="project" value="TreeGrafter"/>
</dbReference>
<comment type="caution">
    <text evidence="3">The sequence shown here is derived from an EMBL/GenBank/DDBJ whole genome shotgun (WGS) entry which is preliminary data.</text>
</comment>
<feature type="region of interest" description="Disordered" evidence="1">
    <location>
        <begin position="296"/>
        <end position="352"/>
    </location>
</feature>
<proteinExistence type="predicted"/>
<evidence type="ECO:0000313" key="3">
    <source>
        <dbReference type="EMBL" id="TPX45960.1"/>
    </source>
</evidence>
<sequence length="543" mass="59622">MTDAAASALPQALVLVVHGAGPQLDRPGRFDLNIAHLTRTSQGLAHPHTTGILFVPIEWHSLLHERVDTRMKCITLPSLSFARALCNEFLSDILYYFCKKHAQVIVNLVTNTLNQQYANFISQHPTFCGKVAILAHSLGGIISFDILSHQPHRTQPKTLDLDFPTLNFTPDYLFLIGSPISAVLVQRGDSFGDYPLPPQTVFENIFHLNDPLAYRVEPLVDTRYKDIPPVLLCRPNATTQDRFTDFQYLKHLLTSIPFPTLPNIPSLPTIPNKTALADAFRTQLLALSELGYAAMPSATPPKADDDDDDANGLGNRDASMCDNPRIKKRRLSTPSPATSHASPSHESQGDVPCHNAARFVRSRSPSPRPLAQLASKYLKRLASASSTSSAAPVPNHVTHGSQRNAPPGVVASVAVDVGSTGTVVTAKATRVESAFTFMSTQVGQLFKRVRSAGSTTPAPFIENLPLGNSSEHERSTPPSSRFLPNRLDYCFSEPMMDSVLHAFFIGIRAHFSYWENKDFHYHLLALMLPEQNQQDPAADPSST</sequence>
<feature type="domain" description="DDHD" evidence="2">
    <location>
        <begin position="166"/>
        <end position="529"/>
    </location>
</feature>
<feature type="compositionally biased region" description="Low complexity" evidence="1">
    <location>
        <begin position="332"/>
        <end position="345"/>
    </location>
</feature>
<evidence type="ECO:0000313" key="4">
    <source>
        <dbReference type="Proteomes" id="UP000317494"/>
    </source>
</evidence>
<dbReference type="InterPro" id="IPR058055">
    <property type="entry name" value="PA-PLA1"/>
</dbReference>
<dbReference type="GO" id="GO:0046872">
    <property type="term" value="F:metal ion binding"/>
    <property type="evidence" value="ECO:0007669"/>
    <property type="project" value="InterPro"/>
</dbReference>
<dbReference type="Proteomes" id="UP000317494">
    <property type="component" value="Unassembled WGS sequence"/>
</dbReference>
<dbReference type="Pfam" id="PF02862">
    <property type="entry name" value="DDHD"/>
    <property type="match status" value="1"/>
</dbReference>
<dbReference type="PANTHER" id="PTHR23509">
    <property type="entry name" value="PA-PL1 PHOSPHOLIPASE FAMILY"/>
    <property type="match status" value="1"/>
</dbReference>
<dbReference type="STRING" id="286115.A0A507D3Z9"/>
<dbReference type="InterPro" id="IPR029058">
    <property type="entry name" value="AB_hydrolase_fold"/>
</dbReference>